<evidence type="ECO:0000313" key="3">
    <source>
        <dbReference type="Proteomes" id="UP000095544"/>
    </source>
</evidence>
<dbReference type="OrthoDB" id="8719215at2"/>
<dbReference type="RefSeq" id="WP_005927589.1">
    <property type="nucleotide sequence ID" value="NZ_CYZU01000001.1"/>
</dbReference>
<dbReference type="Pfam" id="PF06486">
    <property type="entry name" value="DUF1093"/>
    <property type="match status" value="1"/>
</dbReference>
<dbReference type="InterPro" id="IPR036166">
    <property type="entry name" value="YxeA-like_sf"/>
</dbReference>
<dbReference type="PANTHER" id="PTHR36433">
    <property type="entry name" value="HYPOTHETICAL CYTOSOLIC PROTEIN"/>
    <property type="match status" value="1"/>
</dbReference>
<reference evidence="2 3" key="1">
    <citation type="submission" date="2015-09" db="EMBL/GenBank/DDBJ databases">
        <authorList>
            <consortium name="Pathogen Informatics"/>
        </authorList>
    </citation>
    <scope>NUCLEOTIDE SEQUENCE [LARGE SCALE GENOMIC DNA]</scope>
    <source>
        <strain evidence="2 3">2789STDY5834876</strain>
    </source>
</reference>
<dbReference type="AlphaFoldDB" id="A0A173YSU4"/>
<dbReference type="Proteomes" id="UP000095544">
    <property type="component" value="Unassembled WGS sequence"/>
</dbReference>
<sequence length="115" mass="12899">MSSKKKIGIVIVVAVLAITFMTVAFLTTQTNTDYYTQIDNRWVTDIAPHGAMNYKYTLVAYDESGNAKDVTFETSKVLTDGAYLCLKVAPIRGVVTWAEMQFDELPSSVQEKYKE</sequence>
<organism evidence="2 3">
    <name type="scientific">Faecalicatena contorta</name>
    <dbReference type="NCBI Taxonomy" id="39482"/>
    <lineage>
        <taxon>Bacteria</taxon>
        <taxon>Bacillati</taxon>
        <taxon>Bacillota</taxon>
        <taxon>Clostridia</taxon>
        <taxon>Lachnospirales</taxon>
        <taxon>Lachnospiraceae</taxon>
        <taxon>Faecalicatena</taxon>
    </lineage>
</organism>
<name>A0A173YSU4_9FIRM</name>
<evidence type="ECO:0000256" key="1">
    <source>
        <dbReference type="SAM" id="Phobius"/>
    </source>
</evidence>
<dbReference type="PANTHER" id="PTHR36433:SF2">
    <property type="entry name" value="YXEA FAMILY PROTEIN"/>
    <property type="match status" value="1"/>
</dbReference>
<dbReference type="Gene3D" id="2.40.50.480">
    <property type="match status" value="1"/>
</dbReference>
<dbReference type="NCBIfam" id="TIGR01655">
    <property type="entry name" value="yxeA_fam"/>
    <property type="match status" value="1"/>
</dbReference>
<dbReference type="EMBL" id="CYZU01000001">
    <property type="protein sequence ID" value="CUN66316.1"/>
    <property type="molecule type" value="Genomic_DNA"/>
</dbReference>
<dbReference type="STRING" id="39482.ERS852491_00190"/>
<keyword evidence="1" id="KW-0812">Transmembrane</keyword>
<evidence type="ECO:0000313" key="2">
    <source>
        <dbReference type="EMBL" id="CUN66316.1"/>
    </source>
</evidence>
<feature type="transmembrane region" description="Helical" evidence="1">
    <location>
        <begin position="7"/>
        <end position="26"/>
    </location>
</feature>
<dbReference type="InterPro" id="IPR006542">
    <property type="entry name" value="DUF1093"/>
</dbReference>
<dbReference type="GeneID" id="75069446"/>
<proteinExistence type="predicted"/>
<protein>
    <submittedName>
        <fullName evidence="2">Uncharacterized protein conserved in bacteria</fullName>
    </submittedName>
</protein>
<gene>
    <name evidence="2" type="primary">yxeA</name>
    <name evidence="2" type="ORF">ERS852491_00190</name>
</gene>
<keyword evidence="1" id="KW-0472">Membrane</keyword>
<dbReference type="SUPFAM" id="SSF159121">
    <property type="entry name" value="BC4932-like"/>
    <property type="match status" value="1"/>
</dbReference>
<keyword evidence="1" id="KW-1133">Transmembrane helix</keyword>
<accession>A0A173YSU4</accession>